<dbReference type="EMBL" id="AP018205">
    <property type="protein sequence ID" value="BAY59517.1"/>
    <property type="molecule type" value="Genomic_DNA"/>
</dbReference>
<dbReference type="AlphaFoldDB" id="A0A1Z4JS71"/>
<organism evidence="1 2">
    <name type="scientific">Leptolyngbya boryana NIES-2135</name>
    <dbReference type="NCBI Taxonomy" id="1973484"/>
    <lineage>
        <taxon>Bacteria</taxon>
        <taxon>Bacillati</taxon>
        <taxon>Cyanobacteriota</taxon>
        <taxon>Cyanophyceae</taxon>
        <taxon>Leptolyngbyales</taxon>
        <taxon>Leptolyngbyaceae</taxon>
        <taxon>Leptolyngbya group</taxon>
        <taxon>Leptolyngbya</taxon>
    </lineage>
</organism>
<geneLocation type="plasmid" evidence="1">
    <name>plasmid2</name>
</geneLocation>
<sequence length="172" mass="19398">MNERRQQPIEPTGELMDDLTHPSTLAELMALEAEHEGDIGAGFPAYSRNPKPLTSEQVKWMRREVRLQSMVLSEFAELVESVNLGAGRDVAIAEGRRRIRQHLGNLTEEQQSYFAALVDEDQQQTEAKPIRAQLKAVLRELLSEAEWGEIVQLATASIQAQWTEFLQISKSA</sequence>
<keyword evidence="2" id="KW-1185">Reference proteome</keyword>
<dbReference type="Proteomes" id="UP000217895">
    <property type="component" value="Plasmid Plasmid2 dna"/>
</dbReference>
<gene>
    <name evidence="1" type="ORF">NIES2135_63940</name>
</gene>
<name>A0A1Z4JS71_LEPBY</name>
<evidence type="ECO:0000313" key="1">
    <source>
        <dbReference type="EMBL" id="BAY59517.1"/>
    </source>
</evidence>
<protein>
    <submittedName>
        <fullName evidence="1">Uncharacterized protein</fullName>
    </submittedName>
</protein>
<reference evidence="1 2" key="1">
    <citation type="submission" date="2017-06" db="EMBL/GenBank/DDBJ databases">
        <title>Genome sequencing of cyanobaciteial culture collection at National Institute for Environmental Studies (NIES).</title>
        <authorList>
            <person name="Hirose Y."/>
            <person name="Shimura Y."/>
            <person name="Fujisawa T."/>
            <person name="Nakamura Y."/>
            <person name="Kawachi M."/>
        </authorList>
    </citation>
    <scope>NUCLEOTIDE SEQUENCE [LARGE SCALE GENOMIC DNA]</scope>
    <source>
        <strain evidence="1 2">NIES-2135</strain>
        <plasmid evidence="2">Plasmid Plasmid2 dna</plasmid>
    </source>
</reference>
<proteinExistence type="predicted"/>
<accession>A0A1Z4JS71</accession>
<evidence type="ECO:0000313" key="2">
    <source>
        <dbReference type="Proteomes" id="UP000217895"/>
    </source>
</evidence>
<keyword evidence="1" id="KW-0614">Plasmid</keyword>